<dbReference type="Proteomes" id="UP000294508">
    <property type="component" value="Unassembled WGS sequence"/>
</dbReference>
<dbReference type="InterPro" id="IPR009078">
    <property type="entry name" value="Ferritin-like_SF"/>
</dbReference>
<evidence type="ECO:0000313" key="1">
    <source>
        <dbReference type="EMBL" id="TCO34226.1"/>
    </source>
</evidence>
<comment type="caution">
    <text evidence="1">The sequence shown here is derived from an EMBL/GenBank/DDBJ whole genome shotgun (WGS) entry which is preliminary data.</text>
</comment>
<dbReference type="OrthoDB" id="3606832at2"/>
<reference evidence="1 2" key="1">
    <citation type="journal article" date="2015" name="Stand. Genomic Sci.">
        <title>Genomic Encyclopedia of Bacterial and Archaeal Type Strains, Phase III: the genomes of soil and plant-associated and newly described type strains.</title>
        <authorList>
            <person name="Whitman W.B."/>
            <person name="Woyke T."/>
            <person name="Klenk H.P."/>
            <person name="Zhou Y."/>
            <person name="Lilburn T.G."/>
            <person name="Beck B.J."/>
            <person name="De Vos P."/>
            <person name="Vandamme P."/>
            <person name="Eisen J.A."/>
            <person name="Garrity G."/>
            <person name="Hugenholtz P."/>
            <person name="Kyrpides N.C."/>
        </authorList>
    </citation>
    <scope>NUCLEOTIDE SEQUENCE [LARGE SCALE GENOMIC DNA]</scope>
    <source>
        <strain evidence="1 2">VKM Ac-2572</strain>
    </source>
</reference>
<evidence type="ECO:0008006" key="3">
    <source>
        <dbReference type="Google" id="ProtNLM"/>
    </source>
</evidence>
<protein>
    <recommendedName>
        <fullName evidence="3">Ferritin-like domain-containing protein</fullName>
    </recommendedName>
</protein>
<dbReference type="SUPFAM" id="SSF47240">
    <property type="entry name" value="Ferritin-like"/>
    <property type="match status" value="1"/>
</dbReference>
<dbReference type="AlphaFoldDB" id="A0A4R2HTA0"/>
<proteinExistence type="predicted"/>
<evidence type="ECO:0000313" key="2">
    <source>
        <dbReference type="Proteomes" id="UP000294508"/>
    </source>
</evidence>
<accession>A0A4R2HTA0</accession>
<dbReference type="GO" id="GO:0016491">
    <property type="term" value="F:oxidoreductase activity"/>
    <property type="evidence" value="ECO:0007669"/>
    <property type="project" value="InterPro"/>
</dbReference>
<dbReference type="InterPro" id="IPR012348">
    <property type="entry name" value="RNR-like"/>
</dbReference>
<sequence length="265" mass="30316">MSFDIDHYAQTSTRIRWDDLDMSSFETRPLSDDALRCLSYMSDVETHTVCYLRDLLVTPSHADPEVTVFLTMWNLEEYWHGEVLDEVLERHSIPTGPEHTRAVRSRLGWRDRLAPIRQSLLANIIGEDFIATHMAWGAINEWCAHSAYTRLIQAESNPVLTEILKRIAKQETRHVAFYNSQARDRMLRSKKAQKIARFALSKAWGIVGSTIMPPDEVKHMLTYLYGGEQGLAEARRIDAKIDALPGQQGLHLVEKELVKYGVIPA</sequence>
<name>A0A4R2HTA0_9ACTN</name>
<gene>
    <name evidence="1" type="ORF">EV652_102292</name>
</gene>
<organism evidence="1 2">
    <name type="scientific">Kribbella steppae</name>
    <dbReference type="NCBI Taxonomy" id="2512223"/>
    <lineage>
        <taxon>Bacteria</taxon>
        <taxon>Bacillati</taxon>
        <taxon>Actinomycetota</taxon>
        <taxon>Actinomycetes</taxon>
        <taxon>Propionibacteriales</taxon>
        <taxon>Kribbellaceae</taxon>
        <taxon>Kribbella</taxon>
    </lineage>
</organism>
<dbReference type="RefSeq" id="WP_132208024.1">
    <property type="nucleotide sequence ID" value="NZ_SLWN01000002.1"/>
</dbReference>
<dbReference type="Gene3D" id="1.10.620.20">
    <property type="entry name" value="Ribonucleotide Reductase, subunit A"/>
    <property type="match status" value="1"/>
</dbReference>
<dbReference type="EMBL" id="SLWN01000002">
    <property type="protein sequence ID" value="TCO34226.1"/>
    <property type="molecule type" value="Genomic_DNA"/>
</dbReference>
<keyword evidence="2" id="KW-1185">Reference proteome</keyword>